<dbReference type="OMA" id="QHICNSL"/>
<evidence type="ECO:0000259" key="1">
    <source>
        <dbReference type="Pfam" id="PF23431"/>
    </source>
</evidence>
<reference evidence="2" key="2">
    <citation type="submission" date="2025-09" db="UniProtKB">
        <authorList>
            <consortium name="Ensembl"/>
        </authorList>
    </citation>
    <scope>IDENTIFICATION</scope>
</reference>
<reference evidence="2" key="1">
    <citation type="submission" date="2025-08" db="UniProtKB">
        <authorList>
            <consortium name="Ensembl"/>
        </authorList>
    </citation>
    <scope>IDENTIFICATION</scope>
</reference>
<dbReference type="Bgee" id="ENSNBRG00000009807">
    <property type="expression patterns" value="Expressed in testis and 3 other cell types or tissues"/>
</dbReference>
<dbReference type="InterPro" id="IPR055391">
    <property type="entry name" value="BROMI_N"/>
</dbReference>
<dbReference type="GeneTree" id="ENSGT00940000174281"/>
<dbReference type="AlphaFoldDB" id="A0A3Q4GRY3"/>
<protein>
    <recommendedName>
        <fullName evidence="1">BROMI N-terminal domain-containing protein</fullName>
    </recommendedName>
</protein>
<dbReference type="Pfam" id="PF23431">
    <property type="entry name" value="BROMI_N"/>
    <property type="match status" value="1"/>
</dbReference>
<feature type="domain" description="BROMI N-terminal" evidence="1">
    <location>
        <begin position="6"/>
        <end position="100"/>
    </location>
</feature>
<evidence type="ECO:0000313" key="3">
    <source>
        <dbReference type="Proteomes" id="UP000261580"/>
    </source>
</evidence>
<accession>A0A3Q4GRY3</accession>
<name>A0A3Q4GRY3_NEOBR</name>
<organism evidence="2 3">
    <name type="scientific">Neolamprologus brichardi</name>
    <name type="common">Fairy cichlid</name>
    <name type="synonym">Lamprologus brichardi</name>
    <dbReference type="NCBI Taxonomy" id="32507"/>
    <lineage>
        <taxon>Eukaryota</taxon>
        <taxon>Metazoa</taxon>
        <taxon>Chordata</taxon>
        <taxon>Craniata</taxon>
        <taxon>Vertebrata</taxon>
        <taxon>Euteleostomi</taxon>
        <taxon>Actinopterygii</taxon>
        <taxon>Neopterygii</taxon>
        <taxon>Teleostei</taxon>
        <taxon>Neoteleostei</taxon>
        <taxon>Acanthomorphata</taxon>
        <taxon>Ovalentaria</taxon>
        <taxon>Cichlomorphae</taxon>
        <taxon>Cichliformes</taxon>
        <taxon>Cichlidae</taxon>
        <taxon>African cichlids</taxon>
        <taxon>Pseudocrenilabrinae</taxon>
        <taxon>Lamprologini</taxon>
        <taxon>Neolamprologus</taxon>
    </lineage>
</organism>
<dbReference type="Proteomes" id="UP000261580">
    <property type="component" value="Unassembled WGS sequence"/>
</dbReference>
<keyword evidence="3" id="KW-1185">Reference proteome</keyword>
<dbReference type="STRING" id="32507.ENSNBRP00000012550"/>
<sequence>EDEVELQSLVKQFLRSISDKISSAPSPECAEEILLHLEETDKNFHNYEFVKYLRQYVENALGSVVEEETNNLTREDGQHAIGSGHDTLIHAVTQRTRYSAE</sequence>
<evidence type="ECO:0000313" key="2">
    <source>
        <dbReference type="Ensembl" id="ENSNBRP00000012550.1"/>
    </source>
</evidence>
<proteinExistence type="predicted"/>
<dbReference type="Ensembl" id="ENSNBRT00000012912.1">
    <property type="protein sequence ID" value="ENSNBRP00000012550.1"/>
    <property type="gene ID" value="ENSNBRG00000009807.1"/>
</dbReference>